<feature type="region of interest" description="Disordered" evidence="1">
    <location>
        <begin position="214"/>
        <end position="238"/>
    </location>
</feature>
<comment type="caution">
    <text evidence="2">The sequence shown here is derived from an EMBL/GenBank/DDBJ whole genome shotgun (WGS) entry which is preliminary data.</text>
</comment>
<name>A0A3M4K5A2_9PSED</name>
<organism evidence="2 3">
    <name type="scientific">Pseudomonas syringae pv. delphinii</name>
    <dbReference type="NCBI Taxonomy" id="192088"/>
    <lineage>
        <taxon>Bacteria</taxon>
        <taxon>Pseudomonadati</taxon>
        <taxon>Pseudomonadota</taxon>
        <taxon>Gammaproteobacteria</taxon>
        <taxon>Pseudomonadales</taxon>
        <taxon>Pseudomonadaceae</taxon>
        <taxon>Pseudomonas</taxon>
    </lineage>
</organism>
<dbReference type="EMBL" id="RBRA01000136">
    <property type="protein sequence ID" value="RMQ24466.1"/>
    <property type="molecule type" value="Genomic_DNA"/>
</dbReference>
<gene>
    <name evidence="2" type="ORF">ALQ08_103575</name>
</gene>
<evidence type="ECO:0000313" key="3">
    <source>
        <dbReference type="Proteomes" id="UP000269044"/>
    </source>
</evidence>
<protein>
    <submittedName>
        <fullName evidence="2">Uncharacterized protein</fullName>
    </submittedName>
</protein>
<proteinExistence type="predicted"/>
<sequence length="330" mass="36253">MVLGEIIAAFVKMQAHVLAHLDHVRLLLIAFGRLWQMIQIAADQQQHVCRGVGDLSLVTGDGARKHVVDHHRRNRGNQTQRRCQQGLGDAGGNDGEVGGLGFGDADEAVHDAPHGAEQTHERRRRTDGCQHAGAHAHVTATGCYQALEAEADTLLDPFAFTAVGRKAHFFKRVVHQQVGKRTFLAGGGAGFRQGAGFFQVDDFTAQPALGAQQLETLGDPDGPGNDRGDGQTDHDDLHDDVGVLIHAPRRQIMCHAQAVVFSHWLQRLDRCGGVRCNRSRCRRRGGGCRGGSCWRRLIRECHRHEHQAQDKGCNTTPCTRQARQLGRRSD</sequence>
<accession>A0A3M4K5A2</accession>
<reference evidence="2 3" key="1">
    <citation type="submission" date="2018-08" db="EMBL/GenBank/DDBJ databases">
        <title>Recombination of ecologically and evolutionarily significant loci maintains genetic cohesion in the Pseudomonas syringae species complex.</title>
        <authorList>
            <person name="Dillon M."/>
            <person name="Thakur S."/>
            <person name="Almeida R.N.D."/>
            <person name="Weir B.S."/>
            <person name="Guttman D.S."/>
        </authorList>
    </citation>
    <scope>NUCLEOTIDE SEQUENCE [LARGE SCALE GENOMIC DNA]</scope>
    <source>
        <strain evidence="2 3">ICMP 13052</strain>
    </source>
</reference>
<evidence type="ECO:0000256" key="1">
    <source>
        <dbReference type="SAM" id="MobiDB-lite"/>
    </source>
</evidence>
<dbReference type="AlphaFoldDB" id="A0A3M4K5A2"/>
<feature type="region of interest" description="Disordered" evidence="1">
    <location>
        <begin position="71"/>
        <end position="95"/>
    </location>
</feature>
<evidence type="ECO:0000313" key="2">
    <source>
        <dbReference type="EMBL" id="RMQ24466.1"/>
    </source>
</evidence>
<dbReference type="Proteomes" id="UP000269044">
    <property type="component" value="Unassembled WGS sequence"/>
</dbReference>
<feature type="compositionally biased region" description="Basic and acidic residues" evidence="1">
    <location>
        <begin position="224"/>
        <end position="238"/>
    </location>
</feature>